<dbReference type="PROSITE" id="PS50404">
    <property type="entry name" value="GST_NTER"/>
    <property type="match status" value="1"/>
</dbReference>
<organism evidence="3 4">
    <name type="scientific">Denitrobaculum tricleocarpae</name>
    <dbReference type="NCBI Taxonomy" id="2591009"/>
    <lineage>
        <taxon>Bacteria</taxon>
        <taxon>Pseudomonadati</taxon>
        <taxon>Pseudomonadota</taxon>
        <taxon>Alphaproteobacteria</taxon>
        <taxon>Rhodospirillales</taxon>
        <taxon>Rhodospirillaceae</taxon>
        <taxon>Denitrobaculum</taxon>
    </lineage>
</organism>
<dbReference type="CDD" id="cd00570">
    <property type="entry name" value="GST_N_family"/>
    <property type="match status" value="1"/>
</dbReference>
<protein>
    <submittedName>
        <fullName evidence="3">Glutathione S-transferase family protein</fullName>
    </submittedName>
</protein>
<dbReference type="AlphaFoldDB" id="A0A545U371"/>
<accession>A0A545U371</accession>
<dbReference type="GO" id="GO:0016740">
    <property type="term" value="F:transferase activity"/>
    <property type="evidence" value="ECO:0007669"/>
    <property type="project" value="UniProtKB-KW"/>
</dbReference>
<evidence type="ECO:0000313" key="3">
    <source>
        <dbReference type="EMBL" id="TQV83920.1"/>
    </source>
</evidence>
<dbReference type="Proteomes" id="UP000315252">
    <property type="component" value="Unassembled WGS sequence"/>
</dbReference>
<evidence type="ECO:0000259" key="1">
    <source>
        <dbReference type="PROSITE" id="PS50404"/>
    </source>
</evidence>
<dbReference type="PROSITE" id="PS50405">
    <property type="entry name" value="GST_CTER"/>
    <property type="match status" value="1"/>
</dbReference>
<feature type="domain" description="GST C-terminal" evidence="2">
    <location>
        <begin position="110"/>
        <end position="245"/>
    </location>
</feature>
<dbReference type="InterPro" id="IPR036249">
    <property type="entry name" value="Thioredoxin-like_sf"/>
</dbReference>
<dbReference type="InterPro" id="IPR004045">
    <property type="entry name" value="Glutathione_S-Trfase_N"/>
</dbReference>
<keyword evidence="4" id="KW-1185">Reference proteome</keyword>
<evidence type="ECO:0000313" key="4">
    <source>
        <dbReference type="Proteomes" id="UP000315252"/>
    </source>
</evidence>
<sequence>MNRRSEKERTLDQIIFHAYPQSPVSEKVRVGFGIKNLAWRSVEVPRIPPKPLLMPLTGGYRRAPVMQIGADVYCDSQCILRELERRFPEPTFYPGGADGMVWGVSRWTDGVLFDTTVKLVLGAAADELPEAFAKDRGRLYLGPNADLQAVKADLAHVISQVRPQLGWMDQRLSGGRKFMLGDHPGLPDAVAYYHVWFIRGRWSRGPEFLSQFPALEAWEKRVAALGHGEPSDMTGEEALEIAKAAETITPEGVDPLDPLELQVGDRVSIVADVDGGETGVEGPVHLVERDRIAIDHEAAEVGKICIHFPRVGYRVTRV</sequence>
<gene>
    <name evidence="3" type="ORF">FKG95_00805</name>
</gene>
<dbReference type="SUPFAM" id="SSF52833">
    <property type="entry name" value="Thioredoxin-like"/>
    <property type="match status" value="1"/>
</dbReference>
<dbReference type="EMBL" id="VHSH01000001">
    <property type="protein sequence ID" value="TQV83920.1"/>
    <property type="molecule type" value="Genomic_DNA"/>
</dbReference>
<dbReference type="Pfam" id="PF13417">
    <property type="entry name" value="GST_N_3"/>
    <property type="match status" value="1"/>
</dbReference>
<proteinExistence type="predicted"/>
<dbReference type="Gene3D" id="3.40.30.110">
    <property type="match status" value="2"/>
</dbReference>
<dbReference type="Pfam" id="PF13410">
    <property type="entry name" value="GST_C_2"/>
    <property type="match status" value="1"/>
</dbReference>
<feature type="domain" description="GST N-terminal" evidence="1">
    <location>
        <begin position="12"/>
        <end position="91"/>
    </location>
</feature>
<comment type="caution">
    <text evidence="3">The sequence shown here is derived from an EMBL/GenBank/DDBJ whole genome shotgun (WGS) entry which is preliminary data.</text>
</comment>
<dbReference type="InterPro" id="IPR010987">
    <property type="entry name" value="Glutathione-S-Trfase_C-like"/>
</dbReference>
<dbReference type="InterPro" id="IPR036282">
    <property type="entry name" value="Glutathione-S-Trfase_C_sf"/>
</dbReference>
<name>A0A545U371_9PROT</name>
<dbReference type="SUPFAM" id="SSF47616">
    <property type="entry name" value="GST C-terminal domain-like"/>
    <property type="match status" value="1"/>
</dbReference>
<keyword evidence="3" id="KW-0808">Transferase</keyword>
<dbReference type="OrthoDB" id="5791869at2"/>
<reference evidence="3 4" key="1">
    <citation type="submission" date="2019-06" db="EMBL/GenBank/DDBJ databases">
        <title>Whole genome sequence for Rhodospirillaceae sp. R148.</title>
        <authorList>
            <person name="Wang G."/>
        </authorList>
    </citation>
    <scope>NUCLEOTIDE SEQUENCE [LARGE SCALE GENOMIC DNA]</scope>
    <source>
        <strain evidence="3 4">R148</strain>
    </source>
</reference>
<evidence type="ECO:0000259" key="2">
    <source>
        <dbReference type="PROSITE" id="PS50405"/>
    </source>
</evidence>